<dbReference type="Proteomes" id="UP000007819">
    <property type="component" value="Chromosome A1"/>
</dbReference>
<evidence type="ECO:0000256" key="7">
    <source>
        <dbReference type="ARBA" id="ARBA00023136"/>
    </source>
</evidence>
<keyword evidence="5 10" id="KW-0552">Olfaction</keyword>
<dbReference type="PANTHER" id="PTHR21137">
    <property type="entry name" value="ODORANT RECEPTOR"/>
    <property type="match status" value="1"/>
</dbReference>
<evidence type="ECO:0000313" key="12">
    <source>
        <dbReference type="Proteomes" id="UP000007819"/>
    </source>
</evidence>
<dbReference type="Pfam" id="PF02949">
    <property type="entry name" value="7tm_6"/>
    <property type="match status" value="1"/>
</dbReference>
<accession>A0A8R2H4T6</accession>
<organism evidence="11 12">
    <name type="scientific">Acyrthosiphon pisum</name>
    <name type="common">Pea aphid</name>
    <dbReference type="NCBI Taxonomy" id="7029"/>
    <lineage>
        <taxon>Eukaryota</taxon>
        <taxon>Metazoa</taxon>
        <taxon>Ecdysozoa</taxon>
        <taxon>Arthropoda</taxon>
        <taxon>Hexapoda</taxon>
        <taxon>Insecta</taxon>
        <taxon>Pterygota</taxon>
        <taxon>Neoptera</taxon>
        <taxon>Paraneoptera</taxon>
        <taxon>Hemiptera</taxon>
        <taxon>Sternorrhyncha</taxon>
        <taxon>Aphidomorpha</taxon>
        <taxon>Aphidoidea</taxon>
        <taxon>Aphididae</taxon>
        <taxon>Macrosiphini</taxon>
        <taxon>Acyrthosiphon</taxon>
    </lineage>
</organism>
<keyword evidence="6 10" id="KW-1133">Transmembrane helix</keyword>
<evidence type="ECO:0000256" key="9">
    <source>
        <dbReference type="ARBA" id="ARBA00023224"/>
    </source>
</evidence>
<feature type="transmembrane region" description="Helical" evidence="10">
    <location>
        <begin position="53"/>
        <end position="75"/>
    </location>
</feature>
<dbReference type="GO" id="GO:0005549">
    <property type="term" value="F:odorant binding"/>
    <property type="evidence" value="ECO:0007669"/>
    <property type="project" value="InterPro"/>
</dbReference>
<proteinExistence type="inferred from homology"/>
<keyword evidence="7 10" id="KW-0472">Membrane</keyword>
<name>A0A8R2H4T6_ACYPI</name>
<dbReference type="GO" id="GO:0005886">
    <property type="term" value="C:plasma membrane"/>
    <property type="evidence" value="ECO:0007669"/>
    <property type="project" value="UniProtKB-SubCell"/>
</dbReference>
<feature type="transmembrane region" description="Helical" evidence="10">
    <location>
        <begin position="87"/>
        <end position="108"/>
    </location>
</feature>
<reference evidence="11" key="2">
    <citation type="submission" date="2022-06" db="UniProtKB">
        <authorList>
            <consortium name="EnsemblMetazoa"/>
        </authorList>
    </citation>
    <scope>IDENTIFICATION</scope>
</reference>
<dbReference type="InterPro" id="IPR004117">
    <property type="entry name" value="7tm6_olfct_rcpt"/>
</dbReference>
<evidence type="ECO:0000256" key="1">
    <source>
        <dbReference type="ARBA" id="ARBA00004651"/>
    </source>
</evidence>
<feature type="transmembrane region" description="Helical" evidence="10">
    <location>
        <begin position="299"/>
        <end position="323"/>
    </location>
</feature>
<keyword evidence="4 10" id="KW-0812">Transmembrane</keyword>
<evidence type="ECO:0000256" key="2">
    <source>
        <dbReference type="ARBA" id="ARBA00022475"/>
    </source>
</evidence>
<evidence type="ECO:0000256" key="5">
    <source>
        <dbReference type="ARBA" id="ARBA00022725"/>
    </source>
</evidence>
<protein>
    <recommendedName>
        <fullName evidence="10">Odorant receptor</fullName>
    </recommendedName>
</protein>
<feature type="transmembrane region" description="Helical" evidence="10">
    <location>
        <begin position="212"/>
        <end position="236"/>
    </location>
</feature>
<keyword evidence="2" id="KW-1003">Cell membrane</keyword>
<evidence type="ECO:0000256" key="3">
    <source>
        <dbReference type="ARBA" id="ARBA00022606"/>
    </source>
</evidence>
<comment type="caution">
    <text evidence="10">Lacks conserved residue(s) required for the propagation of feature annotation.</text>
</comment>
<keyword evidence="12" id="KW-1185">Reference proteome</keyword>
<dbReference type="RefSeq" id="XP_016659692.2">
    <property type="nucleotide sequence ID" value="XM_016804203.2"/>
</dbReference>
<dbReference type="GeneID" id="107883681"/>
<comment type="similarity">
    <text evidence="10">Belongs to the insect chemoreceptor superfamily. Heteromeric odorant receptor channel (TC 1.A.69) family.</text>
</comment>
<dbReference type="KEGG" id="api:107883681"/>
<dbReference type="GO" id="GO:0004984">
    <property type="term" value="F:olfactory receptor activity"/>
    <property type="evidence" value="ECO:0007669"/>
    <property type="project" value="InterPro"/>
</dbReference>
<evidence type="ECO:0000313" key="11">
    <source>
        <dbReference type="EnsemblMetazoa" id="XP_016659692.2"/>
    </source>
</evidence>
<keyword evidence="9 10" id="KW-0807">Transducer</keyword>
<feature type="transmembrane region" description="Helical" evidence="10">
    <location>
        <begin position="147"/>
        <end position="169"/>
    </location>
</feature>
<dbReference type="PANTHER" id="PTHR21137:SF35">
    <property type="entry name" value="ODORANT RECEPTOR 19A-RELATED"/>
    <property type="match status" value="1"/>
</dbReference>
<dbReference type="OrthoDB" id="6598658at2759"/>
<dbReference type="AlphaFoldDB" id="A0A8R2H4T6"/>
<dbReference type="GO" id="GO:0007165">
    <property type="term" value="P:signal transduction"/>
    <property type="evidence" value="ECO:0007669"/>
    <property type="project" value="UniProtKB-KW"/>
</dbReference>
<keyword evidence="8 10" id="KW-0675">Receptor</keyword>
<comment type="subcellular location">
    <subcellularLocation>
        <location evidence="1 10">Cell membrane</location>
        <topology evidence="1 10">Multi-pass membrane protein</topology>
    </subcellularLocation>
</comment>
<sequence length="432" mass="50492">MLYLNRICTNIDNMSSLKSNEVAINLKLFKVFRFYHIFDPNSGKLCKFNVYHLAWYIINCVIGCILIYGLLGYFTEMEDVIDSIFHIQIMFCYLLYSLSLLKIITFLYKANNIWDLLRVTRINFLTSTQCQAHIGILHKHRNKSIKITNLISGFAIVTTLEWILFPLVLRLLSKTDASHSNKRFENIFNFRFPVTVCEYNNYYFIFYIMESFIAIFMLYAYVVTDVFFISVCYVIIAQYEIIKRAYEIVNCEQTSENNNENKNHNNIIVNDCCDDLISIVMDQQNHYAKLRLFYSTYKLIIVSTVVINSGSIIILTYASVVIFTSPETIPILSIVKLISAFTYMFFVLFFLCYLMECINNKIESVQLGMYSCNWTAMNIKSKKLLLFSMRMHNANKLMIKTTPNNIINLQLFNSVMMTSYNIVSAMVNTRSK</sequence>
<keyword evidence="3 10" id="KW-0716">Sensory transduction</keyword>
<evidence type="ECO:0000256" key="4">
    <source>
        <dbReference type="ARBA" id="ARBA00022692"/>
    </source>
</evidence>
<dbReference type="EnsemblMetazoa" id="XM_016804203.2">
    <property type="protein sequence ID" value="XP_016659692.2"/>
    <property type="gene ID" value="LOC107883681"/>
</dbReference>
<reference evidence="12" key="1">
    <citation type="submission" date="2010-06" db="EMBL/GenBank/DDBJ databases">
        <authorList>
            <person name="Jiang H."/>
            <person name="Abraham K."/>
            <person name="Ali S."/>
            <person name="Alsbrooks S.L."/>
            <person name="Anim B.N."/>
            <person name="Anosike U.S."/>
            <person name="Attaway T."/>
            <person name="Bandaranaike D.P."/>
            <person name="Battles P.K."/>
            <person name="Bell S.N."/>
            <person name="Bell A.V."/>
            <person name="Beltran B."/>
            <person name="Bickham C."/>
            <person name="Bustamante Y."/>
            <person name="Caleb T."/>
            <person name="Canada A."/>
            <person name="Cardenas V."/>
            <person name="Carter K."/>
            <person name="Chacko J."/>
            <person name="Chandrabose M.N."/>
            <person name="Chavez D."/>
            <person name="Chavez A."/>
            <person name="Chen L."/>
            <person name="Chu H.-S."/>
            <person name="Claassen K.J."/>
            <person name="Cockrell R."/>
            <person name="Collins M."/>
            <person name="Cooper J.A."/>
            <person name="Cree A."/>
            <person name="Curry S.M."/>
            <person name="Da Y."/>
            <person name="Dao M.D."/>
            <person name="Das B."/>
            <person name="Davila M.-L."/>
            <person name="Davy-Carroll L."/>
            <person name="Denson S."/>
            <person name="Dinh H."/>
            <person name="Ebong V.E."/>
            <person name="Edwards J.R."/>
            <person name="Egan A."/>
            <person name="El-Daye J."/>
            <person name="Escobedo L."/>
            <person name="Fernandez S."/>
            <person name="Fernando P.R."/>
            <person name="Flagg N."/>
            <person name="Forbes L.D."/>
            <person name="Fowler R.G."/>
            <person name="Fu Q."/>
            <person name="Gabisi R.A."/>
            <person name="Ganer J."/>
            <person name="Garbino Pronczuk A."/>
            <person name="Garcia R.M."/>
            <person name="Garner T."/>
            <person name="Garrett T.E."/>
            <person name="Gonzalez D.A."/>
            <person name="Hamid H."/>
            <person name="Hawkins E.S."/>
            <person name="Hirani K."/>
            <person name="Hogues M.E."/>
            <person name="Hollins B."/>
            <person name="Hsiao C.-H."/>
            <person name="Jabil R."/>
            <person name="James M.L."/>
            <person name="Jhangiani S.N."/>
            <person name="Johnson B."/>
            <person name="Johnson Q."/>
            <person name="Joshi V."/>
            <person name="Kalu J.B."/>
            <person name="Kam C."/>
            <person name="Kashfia A."/>
            <person name="Keebler J."/>
            <person name="Kisamo H."/>
            <person name="Kovar C.L."/>
            <person name="Lago L.A."/>
            <person name="Lai C.-Y."/>
            <person name="Laidlaw J."/>
            <person name="Lara F."/>
            <person name="Le T.-K."/>
            <person name="Lee S.L."/>
            <person name="Legall F.H."/>
            <person name="Lemon S.J."/>
            <person name="Lewis L.R."/>
            <person name="Li B."/>
            <person name="Liu Y."/>
            <person name="Liu Y.-S."/>
            <person name="Lopez J."/>
            <person name="Lozado R.J."/>
            <person name="Lu J."/>
            <person name="Madu R.C."/>
            <person name="Maheshwari M."/>
            <person name="Maheshwari R."/>
            <person name="Malloy K."/>
            <person name="Martinez E."/>
            <person name="Mathew T."/>
            <person name="Mercado I.C."/>
            <person name="Mercado C."/>
            <person name="Meyer B."/>
            <person name="Montgomery K."/>
            <person name="Morgan M.B."/>
            <person name="Munidasa M."/>
            <person name="Nazareth L.V."/>
            <person name="Nelson J."/>
            <person name="Ng B.M."/>
            <person name="Nguyen N.B."/>
            <person name="Nguyen P.Q."/>
            <person name="Nguyen T."/>
            <person name="Obregon M."/>
            <person name="Okwuonu G.O."/>
            <person name="Onwere C.G."/>
            <person name="Orozco G."/>
            <person name="Parra A."/>
            <person name="Patel S."/>
            <person name="Patil S."/>
            <person name="Perez A."/>
            <person name="Perez Y."/>
            <person name="Pham C."/>
            <person name="Primus E.L."/>
            <person name="Pu L.-L."/>
            <person name="Puazo M."/>
            <person name="Qin X."/>
            <person name="Quiroz J.B."/>
            <person name="Reese J."/>
            <person name="Richards S."/>
            <person name="Rives C.M."/>
            <person name="Robberts R."/>
            <person name="Ruiz S.J."/>
            <person name="Ruiz M.J."/>
            <person name="Santibanez J."/>
            <person name="Schneider B.W."/>
            <person name="Sisson I."/>
            <person name="Smith M."/>
            <person name="Sodergren E."/>
            <person name="Song X.-Z."/>
            <person name="Song B.B."/>
            <person name="Summersgill H."/>
            <person name="Thelus R."/>
            <person name="Thornton R.D."/>
            <person name="Trejos Z.Y."/>
            <person name="Usmani K."/>
            <person name="Vattathil S."/>
            <person name="Villasana D."/>
            <person name="Walker D.L."/>
            <person name="Wang S."/>
            <person name="Wang K."/>
            <person name="White C.S."/>
            <person name="Williams A.C."/>
            <person name="Williamson J."/>
            <person name="Wilson K."/>
            <person name="Woghiren I.O."/>
            <person name="Woodworth J.R."/>
            <person name="Worley K.C."/>
            <person name="Wright R.A."/>
            <person name="Wu W."/>
            <person name="Young L."/>
            <person name="Zhang L."/>
            <person name="Zhang J."/>
            <person name="Zhu Y."/>
            <person name="Muzny D.M."/>
            <person name="Weinstock G."/>
            <person name="Gibbs R.A."/>
        </authorList>
    </citation>
    <scope>NUCLEOTIDE SEQUENCE [LARGE SCALE GENOMIC DNA]</scope>
    <source>
        <strain evidence="12">LSR1</strain>
    </source>
</reference>
<evidence type="ECO:0000256" key="8">
    <source>
        <dbReference type="ARBA" id="ARBA00023170"/>
    </source>
</evidence>
<evidence type="ECO:0000256" key="10">
    <source>
        <dbReference type="RuleBase" id="RU351113"/>
    </source>
</evidence>
<evidence type="ECO:0000256" key="6">
    <source>
        <dbReference type="ARBA" id="ARBA00022989"/>
    </source>
</evidence>
<feature type="transmembrane region" description="Helical" evidence="10">
    <location>
        <begin position="329"/>
        <end position="354"/>
    </location>
</feature>